<feature type="domain" description="CRAL-TRIO" evidence="2">
    <location>
        <begin position="166"/>
        <end position="287"/>
    </location>
</feature>
<evidence type="ECO:0000256" key="1">
    <source>
        <dbReference type="SAM" id="MobiDB-lite"/>
    </source>
</evidence>
<dbReference type="AlphaFoldDB" id="A0AB34K9S4"/>
<comment type="caution">
    <text evidence="3">The sequence shown here is derived from an EMBL/GenBank/DDBJ whole genome shotgun (WGS) entry which is preliminary data.</text>
</comment>
<dbReference type="InterPro" id="IPR001251">
    <property type="entry name" value="CRAL-TRIO_dom"/>
</dbReference>
<proteinExistence type="predicted"/>
<accession>A0AB34K9S4</accession>
<evidence type="ECO:0000313" key="4">
    <source>
        <dbReference type="Proteomes" id="UP001515480"/>
    </source>
</evidence>
<protein>
    <recommendedName>
        <fullName evidence="2">CRAL-TRIO domain-containing protein</fullName>
    </recommendedName>
</protein>
<feature type="compositionally biased region" description="Acidic residues" evidence="1">
    <location>
        <begin position="40"/>
        <end position="56"/>
    </location>
</feature>
<dbReference type="SUPFAM" id="SSF52087">
    <property type="entry name" value="CRAL/TRIO domain"/>
    <property type="match status" value="1"/>
</dbReference>
<keyword evidence="4" id="KW-1185">Reference proteome</keyword>
<gene>
    <name evidence="3" type="ORF">AB1Y20_000989</name>
</gene>
<reference evidence="3 4" key="1">
    <citation type="journal article" date="2024" name="Science">
        <title>Giant polyketide synthase enzymes in the biosynthesis of giant marine polyether toxins.</title>
        <authorList>
            <person name="Fallon T.R."/>
            <person name="Shende V.V."/>
            <person name="Wierzbicki I.H."/>
            <person name="Pendleton A.L."/>
            <person name="Watervoot N.F."/>
            <person name="Auber R.P."/>
            <person name="Gonzalez D.J."/>
            <person name="Wisecaver J.H."/>
            <person name="Moore B.S."/>
        </authorList>
    </citation>
    <scope>NUCLEOTIDE SEQUENCE [LARGE SCALE GENOMIC DNA]</scope>
    <source>
        <strain evidence="3 4">12B1</strain>
    </source>
</reference>
<feature type="region of interest" description="Disordered" evidence="1">
    <location>
        <begin position="35"/>
        <end position="56"/>
    </location>
</feature>
<name>A0AB34K9S4_PRYPA</name>
<evidence type="ECO:0000313" key="3">
    <source>
        <dbReference type="EMBL" id="KAL1530067.1"/>
    </source>
</evidence>
<organism evidence="3 4">
    <name type="scientific">Prymnesium parvum</name>
    <name type="common">Toxic golden alga</name>
    <dbReference type="NCBI Taxonomy" id="97485"/>
    <lineage>
        <taxon>Eukaryota</taxon>
        <taxon>Haptista</taxon>
        <taxon>Haptophyta</taxon>
        <taxon>Prymnesiophyceae</taxon>
        <taxon>Prymnesiales</taxon>
        <taxon>Prymnesiaceae</taxon>
        <taxon>Prymnesium</taxon>
    </lineage>
</organism>
<dbReference type="EMBL" id="JBGBPQ010000001">
    <property type="protein sequence ID" value="KAL1530067.1"/>
    <property type="molecule type" value="Genomic_DNA"/>
</dbReference>
<dbReference type="Gene3D" id="3.40.525.10">
    <property type="entry name" value="CRAL-TRIO lipid binding domain"/>
    <property type="match status" value="1"/>
</dbReference>
<sequence length="316" mass="35589">MSSRALLEQELDPDDCDNAAFISMCREMEEKLPAWNPISDEQELDEPEASQRDEDLDGDLTQKELEWIMATRDAVNAAGLSCSNVLMVQLAIVTKGRTDRALRRLNKLKQWEENPVVASMSREEAYKEANETSMVPEHGYCAAIRRAKNGSIGFACDYASYRPSNLRLPVGILAVVATFEACSSSLADVRRGVTIVCNSKGVGYSNISPTAELAFAEMYVEGYPIRINRFVLVDVTVVARLLLRVLRKVLPRKLNQRFHLISSEELSNYYDRDALPSFLKGTNPPSSKEWWGQLRARREAWEAELLSKYGPGFEKL</sequence>
<dbReference type="PROSITE" id="PS50191">
    <property type="entry name" value="CRAL_TRIO"/>
    <property type="match status" value="1"/>
</dbReference>
<dbReference type="InterPro" id="IPR036865">
    <property type="entry name" value="CRAL-TRIO_dom_sf"/>
</dbReference>
<dbReference type="Proteomes" id="UP001515480">
    <property type="component" value="Unassembled WGS sequence"/>
</dbReference>
<evidence type="ECO:0000259" key="2">
    <source>
        <dbReference type="PROSITE" id="PS50191"/>
    </source>
</evidence>
<dbReference type="Pfam" id="PF00650">
    <property type="entry name" value="CRAL_TRIO"/>
    <property type="match status" value="1"/>
</dbReference>